<dbReference type="CDD" id="cd00761">
    <property type="entry name" value="Glyco_tranf_GTA_type"/>
    <property type="match status" value="1"/>
</dbReference>
<evidence type="ECO:0000313" key="3">
    <source>
        <dbReference type="Proteomes" id="UP000433577"/>
    </source>
</evidence>
<dbReference type="OrthoDB" id="215285at2"/>
<dbReference type="Pfam" id="PF00535">
    <property type="entry name" value="Glycos_transf_2"/>
    <property type="match status" value="1"/>
</dbReference>
<proteinExistence type="predicted"/>
<keyword evidence="3" id="KW-1185">Reference proteome</keyword>
<evidence type="ECO:0000259" key="1">
    <source>
        <dbReference type="Pfam" id="PF00535"/>
    </source>
</evidence>
<dbReference type="Gene3D" id="3.90.550.10">
    <property type="entry name" value="Spore Coat Polysaccharide Biosynthesis Protein SpsA, Chain A"/>
    <property type="match status" value="1"/>
</dbReference>
<dbReference type="InterPro" id="IPR029044">
    <property type="entry name" value="Nucleotide-diphossugar_trans"/>
</dbReference>
<dbReference type="Proteomes" id="UP000433577">
    <property type="component" value="Chromosome 1"/>
</dbReference>
<dbReference type="InterPro" id="IPR001173">
    <property type="entry name" value="Glyco_trans_2-like"/>
</dbReference>
<name>A0A7Z2JEL8_9BURK</name>
<dbReference type="EMBL" id="CP046913">
    <property type="protein sequence ID" value="QGZ60624.1"/>
    <property type="molecule type" value="Genomic_DNA"/>
</dbReference>
<organism evidence="2 3">
    <name type="scientific">Paraburkholderia acidisoli</name>
    <dbReference type="NCBI Taxonomy" id="2571748"/>
    <lineage>
        <taxon>Bacteria</taxon>
        <taxon>Pseudomonadati</taxon>
        <taxon>Pseudomonadota</taxon>
        <taxon>Betaproteobacteria</taxon>
        <taxon>Burkholderiales</taxon>
        <taxon>Burkholderiaceae</taxon>
        <taxon>Paraburkholderia</taxon>
    </lineage>
</organism>
<protein>
    <submittedName>
        <fullName evidence="2">Glycosyltransferase</fullName>
    </submittedName>
</protein>
<dbReference type="GO" id="GO:0016758">
    <property type="term" value="F:hexosyltransferase activity"/>
    <property type="evidence" value="ECO:0007669"/>
    <property type="project" value="UniProtKB-ARBA"/>
</dbReference>
<sequence length="272" mass="30664">MSPTVSIITPTANRAAFLPAIARCVARQQVSWEWLVLDDSPAPSAFMQTLAQQDARVRYDWSKAPMTIGAKRNFLVERARGELIAHFDDDDHYGARYLADMTKLLRENHAGLMKLATFWMYAPHTRFLGYMDLNARVGLHYMLTGKTVETVTFHEKMKIGADFILFYGFAYVYRKALFETARFDDVNLGEDESFIRRVVDAGHTVLAADDTQANCLHLIHPGSTSRCFSRYAMPEFVLPRLFPEYEGYPLPVEPNGGPLVIRDASATLSVGA</sequence>
<feature type="domain" description="Glycosyltransferase 2-like" evidence="1">
    <location>
        <begin position="6"/>
        <end position="110"/>
    </location>
</feature>
<dbReference type="SUPFAM" id="SSF53448">
    <property type="entry name" value="Nucleotide-diphospho-sugar transferases"/>
    <property type="match status" value="1"/>
</dbReference>
<dbReference type="RefSeq" id="WP_158948323.1">
    <property type="nucleotide sequence ID" value="NZ_CP046913.1"/>
</dbReference>
<reference evidence="2 3" key="1">
    <citation type="submission" date="2019-12" db="EMBL/GenBank/DDBJ databases">
        <title>Paraburkholderia acidiphila 7Q-K02 sp. nov and Paraburkholderia acidisoli DHF22 sp. nov., two strains isolated from forest soil.</title>
        <authorList>
            <person name="Gao Z."/>
            <person name="Qiu L."/>
        </authorList>
    </citation>
    <scope>NUCLEOTIDE SEQUENCE [LARGE SCALE GENOMIC DNA]</scope>
    <source>
        <strain evidence="2 3">DHF22</strain>
    </source>
</reference>
<gene>
    <name evidence="2" type="ORF">FAZ98_02105</name>
</gene>
<keyword evidence="2" id="KW-0808">Transferase</keyword>
<dbReference type="KEGG" id="pacs:FAZ98_02105"/>
<evidence type="ECO:0000313" key="2">
    <source>
        <dbReference type="EMBL" id="QGZ60624.1"/>
    </source>
</evidence>
<accession>A0A7Z2JEL8</accession>
<dbReference type="AlphaFoldDB" id="A0A7Z2JEL8"/>
<dbReference type="PANTHER" id="PTHR22916:SF3">
    <property type="entry name" value="UDP-GLCNAC:BETAGAL BETA-1,3-N-ACETYLGLUCOSAMINYLTRANSFERASE-LIKE PROTEIN 1"/>
    <property type="match status" value="1"/>
</dbReference>
<dbReference type="PANTHER" id="PTHR22916">
    <property type="entry name" value="GLYCOSYLTRANSFERASE"/>
    <property type="match status" value="1"/>
</dbReference>